<evidence type="ECO:0000313" key="3">
    <source>
        <dbReference type="Proteomes" id="UP000326244"/>
    </source>
</evidence>
<sequence>MAAVVVDANVLIATRLSRDQNHERGKAITQAVDQGVLPTAYILSDVLEEVINYLQARAGHNVATETLDAIIESSGFSLIQSSKSDFDTGRSLFRRYESLSLTDAIIVATMQREEIEYLYSFDDGFDGVSSLTRLTTPDNPFEQ</sequence>
<protein>
    <submittedName>
        <fullName evidence="2">PIN domain-containing protein</fullName>
    </submittedName>
</protein>
<dbReference type="Pfam" id="PF01850">
    <property type="entry name" value="PIN"/>
    <property type="match status" value="1"/>
</dbReference>
<dbReference type="InterPro" id="IPR039018">
    <property type="entry name" value="VapC20-like"/>
</dbReference>
<dbReference type="RefSeq" id="WP_004966487.1">
    <property type="nucleotide sequence ID" value="NZ_RQWK01000003.1"/>
</dbReference>
<organism evidence="2 3">
    <name type="scientific">Haloarcula hispanica</name>
    <dbReference type="NCBI Taxonomy" id="51589"/>
    <lineage>
        <taxon>Archaea</taxon>
        <taxon>Methanobacteriati</taxon>
        <taxon>Methanobacteriota</taxon>
        <taxon>Stenosarchaea group</taxon>
        <taxon>Halobacteria</taxon>
        <taxon>Halobacteriales</taxon>
        <taxon>Haloarculaceae</taxon>
        <taxon>Haloarcula</taxon>
    </lineage>
</organism>
<name>A0A5J5LEQ9_HALHI</name>
<dbReference type="PANTHER" id="PTHR42188:SF1">
    <property type="entry name" value="23S RRNA-SPECIFIC ENDONUCLEASE VAPC20"/>
    <property type="match status" value="1"/>
</dbReference>
<dbReference type="Gene3D" id="3.40.50.1010">
    <property type="entry name" value="5'-nuclease"/>
    <property type="match status" value="1"/>
</dbReference>
<dbReference type="Proteomes" id="UP000326244">
    <property type="component" value="Unassembled WGS sequence"/>
</dbReference>
<dbReference type="GeneID" id="64824752"/>
<proteinExistence type="predicted"/>
<dbReference type="AlphaFoldDB" id="A0A5J5LEQ9"/>
<dbReference type="GO" id="GO:0016075">
    <property type="term" value="P:rRNA catabolic process"/>
    <property type="evidence" value="ECO:0007669"/>
    <property type="project" value="TreeGrafter"/>
</dbReference>
<evidence type="ECO:0000259" key="1">
    <source>
        <dbReference type="Pfam" id="PF01850"/>
    </source>
</evidence>
<reference evidence="2 3" key="1">
    <citation type="submission" date="2018-11" db="EMBL/GenBank/DDBJ databases">
        <title>Genomic analysis of Haloarcula hispanica CBA1121.</title>
        <authorList>
            <person name="Kim Y.B."/>
            <person name="Roh S.W."/>
        </authorList>
    </citation>
    <scope>NUCLEOTIDE SEQUENCE [LARGE SCALE GENOMIC DNA]</scope>
    <source>
        <strain evidence="2 3">CBA1121</strain>
    </source>
</reference>
<dbReference type="EMBL" id="RQWK01000003">
    <property type="protein sequence ID" value="KAA9404732.1"/>
    <property type="molecule type" value="Genomic_DNA"/>
</dbReference>
<dbReference type="GO" id="GO:0004521">
    <property type="term" value="F:RNA endonuclease activity"/>
    <property type="evidence" value="ECO:0007669"/>
    <property type="project" value="InterPro"/>
</dbReference>
<gene>
    <name evidence="2" type="ORF">EGO51_18705</name>
</gene>
<dbReference type="InterPro" id="IPR029060">
    <property type="entry name" value="PIN-like_dom_sf"/>
</dbReference>
<comment type="caution">
    <text evidence="2">The sequence shown here is derived from an EMBL/GenBank/DDBJ whole genome shotgun (WGS) entry which is preliminary data.</text>
</comment>
<dbReference type="SUPFAM" id="SSF88723">
    <property type="entry name" value="PIN domain-like"/>
    <property type="match status" value="1"/>
</dbReference>
<accession>A0A5J5LEQ9</accession>
<dbReference type="PANTHER" id="PTHR42188">
    <property type="entry name" value="23S RRNA-SPECIFIC ENDONUCLEASE VAPC20"/>
    <property type="match status" value="1"/>
</dbReference>
<evidence type="ECO:0000313" key="2">
    <source>
        <dbReference type="EMBL" id="KAA9404732.1"/>
    </source>
</evidence>
<dbReference type="InterPro" id="IPR002716">
    <property type="entry name" value="PIN_dom"/>
</dbReference>
<feature type="domain" description="PIN" evidence="1">
    <location>
        <begin position="4"/>
        <end position="128"/>
    </location>
</feature>